<evidence type="ECO:0000313" key="7">
    <source>
        <dbReference type="Proteomes" id="UP000036893"/>
    </source>
</evidence>
<evidence type="ECO:0000256" key="2">
    <source>
        <dbReference type="ARBA" id="ARBA00035112"/>
    </source>
</evidence>
<dbReference type="RefSeq" id="XP_043143110.1">
    <property type="nucleotide sequence ID" value="XM_043287175.1"/>
</dbReference>
<keyword evidence="4" id="KW-0472">Membrane</keyword>
<accession>A0A8E0UYT1</accession>
<feature type="region of interest" description="Disordered" evidence="3">
    <location>
        <begin position="272"/>
        <end position="305"/>
    </location>
</feature>
<dbReference type="GeneID" id="66989160"/>
<keyword evidence="4" id="KW-1133">Transmembrane helix</keyword>
<evidence type="ECO:0008006" key="9">
    <source>
        <dbReference type="Google" id="ProtNLM"/>
    </source>
</evidence>
<dbReference type="Pfam" id="PF11807">
    <property type="entry name" value="UstYa"/>
    <property type="match status" value="1"/>
</dbReference>
<dbReference type="EMBL" id="BBXM02000001">
    <property type="protein sequence ID" value="GIC85844.1"/>
    <property type="molecule type" value="Genomic_DNA"/>
</dbReference>
<dbReference type="GO" id="GO:0043386">
    <property type="term" value="P:mycotoxin biosynthetic process"/>
    <property type="evidence" value="ECO:0007669"/>
    <property type="project" value="InterPro"/>
</dbReference>
<dbReference type="EMBL" id="BLKG01000148">
    <property type="protein sequence ID" value="GFF97366.1"/>
    <property type="molecule type" value="Genomic_DNA"/>
</dbReference>
<reference evidence="6" key="3">
    <citation type="submission" date="2021-01" db="EMBL/GenBank/DDBJ databases">
        <title>Pan-genome distribution and transcriptional activeness of fungal secondary metabolism genes in Aspergillus section Fumigati.</title>
        <authorList>
            <person name="Takahashi H."/>
            <person name="Umemura M."/>
            <person name="Ninomiya A."/>
            <person name="Kusuya Y."/>
            <person name="Urayama S."/>
            <person name="Shimizu M."/>
            <person name="Watanabe A."/>
            <person name="Kamei K."/>
            <person name="Yaguchi T."/>
            <person name="Hagiwara D."/>
        </authorList>
    </citation>
    <scope>NUCLEOTIDE SEQUENCE</scope>
    <source>
        <strain evidence="6">IFM 46973</strain>
    </source>
</reference>
<dbReference type="PANTHER" id="PTHR33365:SF4">
    <property type="entry name" value="CYCLOCHLOROTINE BIOSYNTHESIS PROTEIN O"/>
    <property type="match status" value="1"/>
</dbReference>
<evidence type="ECO:0000256" key="1">
    <source>
        <dbReference type="ARBA" id="ARBA00004685"/>
    </source>
</evidence>
<protein>
    <recommendedName>
        <fullName evidence="9">Tat pathway signal sequence</fullName>
    </recommendedName>
</protein>
<evidence type="ECO:0000256" key="4">
    <source>
        <dbReference type="SAM" id="Phobius"/>
    </source>
</evidence>
<name>A0A8E0UYT1_9EURO</name>
<evidence type="ECO:0000313" key="5">
    <source>
        <dbReference type="EMBL" id="GFF97366.1"/>
    </source>
</evidence>
<comment type="caution">
    <text evidence="6">The sequence shown here is derived from an EMBL/GenBank/DDBJ whole genome shotgun (WGS) entry which is preliminary data.</text>
</comment>
<dbReference type="InterPro" id="IPR021765">
    <property type="entry name" value="UstYa-like"/>
</dbReference>
<feature type="transmembrane region" description="Helical" evidence="4">
    <location>
        <begin position="55"/>
        <end position="74"/>
    </location>
</feature>
<comment type="pathway">
    <text evidence="1">Mycotoxin biosynthesis.</text>
</comment>
<dbReference type="Proteomes" id="UP000465266">
    <property type="component" value="Unassembled WGS sequence"/>
</dbReference>
<evidence type="ECO:0000313" key="6">
    <source>
        <dbReference type="EMBL" id="GIC85844.1"/>
    </source>
</evidence>
<reference evidence="5 8" key="2">
    <citation type="submission" date="2020-01" db="EMBL/GenBank/DDBJ databases">
        <title>Draft genome sequence of Aspergillus udagawae IFM 53868.</title>
        <authorList>
            <person name="Takahashi H."/>
            <person name="Yaguchi T."/>
        </authorList>
    </citation>
    <scope>NUCLEOTIDE SEQUENCE [LARGE SCALE GENOMIC DNA]</scope>
    <source>
        <strain evidence="5 8">IFM 53868</strain>
    </source>
</reference>
<keyword evidence="8" id="KW-1185">Reference proteome</keyword>
<reference evidence="6" key="1">
    <citation type="journal article" date="2015" name="Genome Announc.">
        <title>Draft Genome Sequence of the Pathogenic Filamentous Fungus Aspergillus udagawae Strain IFM 46973T.</title>
        <authorList>
            <person name="Kusuya Y."/>
            <person name="Takahashi-Nakaguchi A."/>
            <person name="Takahashi H."/>
            <person name="Yaguchi T."/>
        </authorList>
    </citation>
    <scope>NUCLEOTIDE SEQUENCE</scope>
    <source>
        <strain evidence="6">IFM 46973</strain>
    </source>
</reference>
<dbReference type="AlphaFoldDB" id="A0A8E0UYT1"/>
<evidence type="ECO:0000256" key="3">
    <source>
        <dbReference type="SAM" id="MobiDB-lite"/>
    </source>
</evidence>
<gene>
    <name evidence="6" type="ORF">Aud_001684</name>
    <name evidence="5" type="ORF">IFM53868_09049</name>
</gene>
<organism evidence="6 7">
    <name type="scientific">Aspergillus udagawae</name>
    <dbReference type="NCBI Taxonomy" id="91492"/>
    <lineage>
        <taxon>Eukaryota</taxon>
        <taxon>Fungi</taxon>
        <taxon>Dikarya</taxon>
        <taxon>Ascomycota</taxon>
        <taxon>Pezizomycotina</taxon>
        <taxon>Eurotiomycetes</taxon>
        <taxon>Eurotiomycetidae</taxon>
        <taxon>Eurotiales</taxon>
        <taxon>Aspergillaceae</taxon>
        <taxon>Aspergillus</taxon>
        <taxon>Aspergillus subgen. Fumigati</taxon>
    </lineage>
</organism>
<comment type="similarity">
    <text evidence="2">Belongs to the ustYa family.</text>
</comment>
<dbReference type="PANTHER" id="PTHR33365">
    <property type="entry name" value="YALI0B05434P"/>
    <property type="match status" value="1"/>
</dbReference>
<dbReference type="Proteomes" id="UP000036893">
    <property type="component" value="Unassembled WGS sequence"/>
</dbReference>
<proteinExistence type="inferred from homology"/>
<sequence length="305" mass="34661">MVNLFQDITLWLHSPRPLWARIPTSDDESEAESGKARTHNVLKRQSIWEYVLYRWPWILSTLFFACLAGVLYTASLSGNRRACALNCRWRKTDLAPASEHLKEQEMRFSGALAYDESGKLVIESTPGEKKWVGNPTPEMDALWDRVESGSIVLLEGSESDTVRDKTLLFDGYWLTGLDVIHQMHCLNKIRKALYPEYYQPEQSASTEMLHVEHCLDYIRQAVMCNSDITPVPLTWYQSAHTFGPDFRTTHTCRDFEALLQWSLKRTSKALKGKGTGVEHAKDPSLKMPGSLQGSDGLSHGDHHGH</sequence>
<evidence type="ECO:0000313" key="8">
    <source>
        <dbReference type="Proteomes" id="UP000465266"/>
    </source>
</evidence>
<keyword evidence="4" id="KW-0812">Transmembrane</keyword>